<keyword evidence="5" id="KW-0058">Aromatic hydrocarbons catabolism</keyword>
<dbReference type="PROSITE" id="PS51819">
    <property type="entry name" value="VOC"/>
    <property type="match status" value="2"/>
</dbReference>
<sequence>MTISDRYDPGPQLAHAGTIDLGTKNLERSLWFFRDILGMEEVERVGDTAYLRAYQELGHHSLVLTQQDDAIVNSYGFRVKRPQDVELFNEELQRLEVETVEVPAGSERGRGTAVRFLVPGGDHPFELYYDMDRPQAAEGLRSKLPSNSSTRRGLGVRRLDHFNVQTSPSTINEAEQWVRENLGFKRREFAYLPDSPSTVMASWMSVTPQMHDLAIVANRDEKSGQLHHLAYNLENMSDALTAADILRDLDVSFGVGPGKHGIGQAMYLYVHDPGSDHRVELYAGGYLIFEPDWEPIEWKPVDFPEGLTWYGDPIDVSPGSRGRDTTGSASL</sequence>
<evidence type="ECO:0000256" key="1">
    <source>
        <dbReference type="ARBA" id="ARBA00008784"/>
    </source>
</evidence>
<dbReference type="InterPro" id="IPR037523">
    <property type="entry name" value="VOC_core"/>
</dbReference>
<dbReference type="InterPro" id="IPR054560">
    <property type="entry name" value="XylE-like_N"/>
</dbReference>
<organism evidence="9 10">
    <name type="scientific">Microbacterium pumilum</name>
    <dbReference type="NCBI Taxonomy" id="344165"/>
    <lineage>
        <taxon>Bacteria</taxon>
        <taxon>Bacillati</taxon>
        <taxon>Actinomycetota</taxon>
        <taxon>Actinomycetes</taxon>
        <taxon>Micrococcales</taxon>
        <taxon>Microbacteriaceae</taxon>
        <taxon>Microbacterium</taxon>
    </lineage>
</organism>
<evidence type="ECO:0000259" key="8">
    <source>
        <dbReference type="PROSITE" id="PS51819"/>
    </source>
</evidence>
<evidence type="ECO:0000256" key="3">
    <source>
        <dbReference type="ARBA" id="ARBA00022723"/>
    </source>
</evidence>
<accession>A0ABN2T1W2</accession>
<protein>
    <submittedName>
        <fullName evidence="9">VOC family protein</fullName>
    </submittedName>
</protein>
<evidence type="ECO:0000313" key="10">
    <source>
        <dbReference type="Proteomes" id="UP001500326"/>
    </source>
</evidence>
<dbReference type="InterPro" id="IPR029068">
    <property type="entry name" value="Glyas_Bleomycin-R_OHBP_Dase"/>
</dbReference>
<dbReference type="InterPro" id="IPR004360">
    <property type="entry name" value="Glyas_Fos-R_dOase_dom"/>
</dbReference>
<evidence type="ECO:0000313" key="9">
    <source>
        <dbReference type="EMBL" id="GAA1996813.1"/>
    </source>
</evidence>
<keyword evidence="10" id="KW-1185">Reference proteome</keyword>
<gene>
    <name evidence="9" type="ORF">GCM10009777_37260</name>
</gene>
<dbReference type="RefSeq" id="WP_344065897.1">
    <property type="nucleotide sequence ID" value="NZ_BAAAOH010000001.1"/>
</dbReference>
<comment type="subunit">
    <text evidence="2">Homotetramer.</text>
</comment>
<feature type="domain" description="VOC" evidence="8">
    <location>
        <begin position="12"/>
        <end position="130"/>
    </location>
</feature>
<dbReference type="Proteomes" id="UP001500326">
    <property type="component" value="Unassembled WGS sequence"/>
</dbReference>
<keyword evidence="6" id="KW-0223">Dioxygenase</keyword>
<evidence type="ECO:0000256" key="7">
    <source>
        <dbReference type="ARBA" id="ARBA00023002"/>
    </source>
</evidence>
<dbReference type="Gene3D" id="3.10.180.10">
    <property type="entry name" value="2,3-Dihydroxybiphenyl 1,2-Dioxygenase, domain 1"/>
    <property type="match status" value="2"/>
</dbReference>
<dbReference type="SUPFAM" id="SSF54593">
    <property type="entry name" value="Glyoxalase/Bleomycin resistance protein/Dihydroxybiphenyl dioxygenase"/>
    <property type="match status" value="1"/>
</dbReference>
<dbReference type="Pfam" id="PF22247">
    <property type="entry name" value="Diox-like_N"/>
    <property type="match status" value="1"/>
</dbReference>
<feature type="domain" description="VOC" evidence="8">
    <location>
        <begin position="158"/>
        <end position="284"/>
    </location>
</feature>
<comment type="caution">
    <text evidence="9">The sequence shown here is derived from an EMBL/GenBank/DDBJ whole genome shotgun (WGS) entry which is preliminary data.</text>
</comment>
<keyword evidence="4" id="KW-0677">Repeat</keyword>
<dbReference type="Pfam" id="PF00903">
    <property type="entry name" value="Glyoxalase"/>
    <property type="match status" value="1"/>
</dbReference>
<proteinExistence type="inferred from homology"/>
<keyword evidence="7" id="KW-0560">Oxidoreductase</keyword>
<evidence type="ECO:0000256" key="4">
    <source>
        <dbReference type="ARBA" id="ARBA00022737"/>
    </source>
</evidence>
<dbReference type="EMBL" id="BAAAOH010000001">
    <property type="protein sequence ID" value="GAA1996813.1"/>
    <property type="molecule type" value="Genomic_DNA"/>
</dbReference>
<name>A0ABN2T1W2_9MICO</name>
<keyword evidence="3" id="KW-0479">Metal-binding</keyword>
<reference evidence="9 10" key="1">
    <citation type="journal article" date="2019" name="Int. J. Syst. Evol. Microbiol.">
        <title>The Global Catalogue of Microorganisms (GCM) 10K type strain sequencing project: providing services to taxonomists for standard genome sequencing and annotation.</title>
        <authorList>
            <consortium name="The Broad Institute Genomics Platform"/>
            <consortium name="The Broad Institute Genome Sequencing Center for Infectious Disease"/>
            <person name="Wu L."/>
            <person name="Ma J."/>
        </authorList>
    </citation>
    <scope>NUCLEOTIDE SEQUENCE [LARGE SCALE GENOMIC DNA]</scope>
    <source>
        <strain evidence="9 10">JCM 14902</strain>
    </source>
</reference>
<evidence type="ECO:0000256" key="2">
    <source>
        <dbReference type="ARBA" id="ARBA00011881"/>
    </source>
</evidence>
<evidence type="ECO:0000256" key="6">
    <source>
        <dbReference type="ARBA" id="ARBA00022964"/>
    </source>
</evidence>
<comment type="similarity">
    <text evidence="1">Belongs to the extradiol ring-cleavage dioxygenase family.</text>
</comment>
<evidence type="ECO:0000256" key="5">
    <source>
        <dbReference type="ARBA" id="ARBA00022797"/>
    </source>
</evidence>